<comment type="caution">
    <text evidence="11">The sequence shown here is derived from an EMBL/GenBank/DDBJ whole genome shotgun (WGS) entry which is preliminary data.</text>
</comment>
<name>A0AAN9DDP9_9TELE</name>
<gene>
    <name evidence="11" type="ORF">R3I93_004096</name>
</gene>
<feature type="region of interest" description="Disordered" evidence="8">
    <location>
        <begin position="747"/>
        <end position="772"/>
    </location>
</feature>
<feature type="coiled-coil region" evidence="7">
    <location>
        <begin position="19"/>
        <end position="46"/>
    </location>
</feature>
<dbReference type="GO" id="GO:0042043">
    <property type="term" value="F:neurexin family protein binding"/>
    <property type="evidence" value="ECO:0007669"/>
    <property type="project" value="TreeGrafter"/>
</dbReference>
<feature type="compositionally biased region" description="Polar residues" evidence="8">
    <location>
        <begin position="1150"/>
        <end position="1168"/>
    </location>
</feature>
<dbReference type="CDD" id="cd04020">
    <property type="entry name" value="C2B_SLP_1-2-3-4"/>
    <property type="match status" value="1"/>
</dbReference>
<evidence type="ECO:0000313" key="12">
    <source>
        <dbReference type="Proteomes" id="UP001364617"/>
    </source>
</evidence>
<feature type="region of interest" description="Disordered" evidence="8">
    <location>
        <begin position="605"/>
        <end position="632"/>
    </location>
</feature>
<feature type="region of interest" description="Disordered" evidence="8">
    <location>
        <begin position="941"/>
        <end position="973"/>
    </location>
</feature>
<feature type="compositionally biased region" description="Polar residues" evidence="8">
    <location>
        <begin position="259"/>
        <end position="272"/>
    </location>
</feature>
<keyword evidence="7" id="KW-0175">Coiled coil</keyword>
<feature type="compositionally biased region" description="Polar residues" evidence="8">
    <location>
        <begin position="1028"/>
        <end position="1047"/>
    </location>
</feature>
<dbReference type="Gene3D" id="6.10.250.3000">
    <property type="match status" value="1"/>
</dbReference>
<feature type="compositionally biased region" description="Polar residues" evidence="8">
    <location>
        <begin position="1096"/>
        <end position="1113"/>
    </location>
</feature>
<feature type="compositionally biased region" description="Polar residues" evidence="8">
    <location>
        <begin position="110"/>
        <end position="121"/>
    </location>
</feature>
<evidence type="ECO:0000256" key="6">
    <source>
        <dbReference type="ARBA" id="ARBA00072164"/>
    </source>
</evidence>
<feature type="compositionally biased region" description="Polar residues" evidence="8">
    <location>
        <begin position="1263"/>
        <end position="1298"/>
    </location>
</feature>
<comment type="subcellular location">
    <subcellularLocation>
        <location evidence="1">Cell membrane</location>
    </subcellularLocation>
</comment>
<keyword evidence="5" id="KW-0472">Membrane</keyword>
<evidence type="ECO:0000259" key="10">
    <source>
        <dbReference type="PROSITE" id="PS50916"/>
    </source>
</evidence>
<organism evidence="11 12">
    <name type="scientific">Phoxinus phoxinus</name>
    <name type="common">Eurasian minnow</name>
    <dbReference type="NCBI Taxonomy" id="58324"/>
    <lineage>
        <taxon>Eukaryota</taxon>
        <taxon>Metazoa</taxon>
        <taxon>Chordata</taxon>
        <taxon>Craniata</taxon>
        <taxon>Vertebrata</taxon>
        <taxon>Euteleostomi</taxon>
        <taxon>Actinopterygii</taxon>
        <taxon>Neopterygii</taxon>
        <taxon>Teleostei</taxon>
        <taxon>Ostariophysi</taxon>
        <taxon>Cypriniformes</taxon>
        <taxon>Leuciscidae</taxon>
        <taxon>Phoxininae</taxon>
        <taxon>Phoxinus</taxon>
    </lineage>
</organism>
<dbReference type="FunFam" id="2.60.40.150:FF:000006">
    <property type="entry name" value="Synaptotagmin-like 5, isoform CRA_a"/>
    <property type="match status" value="1"/>
</dbReference>
<dbReference type="InterPro" id="IPR043567">
    <property type="entry name" value="SYTL1-5_C2B"/>
</dbReference>
<feature type="compositionally biased region" description="Basic and acidic residues" evidence="8">
    <location>
        <begin position="618"/>
        <end position="632"/>
    </location>
</feature>
<evidence type="ECO:0000256" key="4">
    <source>
        <dbReference type="ARBA" id="ARBA00022737"/>
    </source>
</evidence>
<evidence type="ECO:0000313" key="11">
    <source>
        <dbReference type="EMBL" id="KAK7171685.1"/>
    </source>
</evidence>
<feature type="region of interest" description="Disordered" evidence="8">
    <location>
        <begin position="1139"/>
        <end position="1213"/>
    </location>
</feature>
<feature type="compositionally biased region" description="Polar residues" evidence="8">
    <location>
        <begin position="752"/>
        <end position="768"/>
    </location>
</feature>
<dbReference type="GO" id="GO:0006887">
    <property type="term" value="P:exocytosis"/>
    <property type="evidence" value="ECO:0007669"/>
    <property type="project" value="UniProtKB-KW"/>
</dbReference>
<feature type="region of interest" description="Disordered" evidence="8">
    <location>
        <begin position="1252"/>
        <end position="1334"/>
    </location>
</feature>
<feature type="compositionally biased region" description="Low complexity" evidence="8">
    <location>
        <begin position="1139"/>
        <end position="1149"/>
    </location>
</feature>
<dbReference type="Gene3D" id="2.60.40.150">
    <property type="entry name" value="C2 domain"/>
    <property type="match status" value="2"/>
</dbReference>
<dbReference type="InterPro" id="IPR010911">
    <property type="entry name" value="Rab_BD"/>
</dbReference>
<keyword evidence="3" id="KW-0268">Exocytosis</keyword>
<feature type="domain" description="RabBD" evidence="10">
    <location>
        <begin position="1"/>
        <end position="57"/>
    </location>
</feature>
<sequence>MIDLSHLSEEEQEKIMTVLKRDAELKKAEEERIKQLQKAVPEEDRRKYLSGEWFYEVKSQRHQDRIHGSDIILASMNQRKPSVVEYLTKSWGGRSRSISRKDSDGIMTSPKKTQTTESSMQLKERENGDTLEVQQENLNIGMRSPSKPRHNPFNSVPIELDFEETDIPFTSGPGLRKSLDRESDSQVKHQEASNSEVKREVSDTIQNRPPGQKPVPKKRTKINKPQGSISDSTSSMSSQSVSTTAGSGIRSPPPRSIPKHSSNEPTLKSQLRQPVVSLSHVGKNTSQGKDPEESRLSLGSTEESSSKIENKELFSSPSPMKLPKSRLPVRASSQLINPPRGLQEKPKIQPRLSLNSITGADDGKKVEELLKQRRETNSCLPQSPSVELEGQNISGEIYLPRENAIFALTDNSKKPLDEITAPQTTQHKSENVENHVAQFPKLETIRTEENMKKTAVDQQFPRSLNITDTFNKTDASSDFETSSNPLVFNIKQKTNNSKQENAKLEVMTDEHVSTPTDEQGDSIAKVLEWFSRSSDSSDRLDIESNVHEDMEEVMEEDTKIDDIDFEDEVDQRSKPRDNVYLIVPCQSEEIPLEVNTIFLQQTDWGKEQSVNEPTQNIPKERRSESASHKEPLIRNLSIDSALTANNLPPKIPEVNISVGGKISQNENKTEAFIKREEVTKVKLENTDIKHTRHLPKERPGAEENQRPKIANLKSFWEKENIGPKILISKSSAPGITEKLILSDVSRKPTECVENQQRSEQSLKATSPGHQKKETVVEDLDLEHIGSANTIYNPQVPIVTDESKPPLIYANQKNDQILASSLLDKVVSLPHLKSSSPSLDSGSLLLGQNSDSIGGTVSTYSSDADHTSPKELEAKTRTTTRTNQVPFVKQNSQQENMTERIKQLKSFWEKESKTSVAQIRSTTNARLNQRFTKSEFDLRTIGTEYDDDDEDSSSARDRLSPNFPVQPLRKDKPAVMDGMSTLQFKNLRDFWGGPPTKSGPRSPVLESGIQRSLSPQSPNERANVKDFVNDSQNGKTSSPAKTRAFQSPSKKRIMSRQESKNDQSNGGEAISHGVSHSLQAQKGSQSASKATMVPTPQAGQESRPQQGRRSNKGSLNGKASAMRRATSMFSVNTAFEEQSQDLQLQSKKSQGPNMQQVKKTPEASITQTRKTQEACYTMPKTSPEISWRDRDKNTQRRPSRTSEDSDSQPLARSFIPRDYQHYLGITEDRSIYTPPPVTEQVDNLICTSFTSSPETNCSCKCSPVKTSTPVQGSPDLQTRKGSLGLHSTTQTDENATKGNSNRENESPILKALRKASSRPVYHKSMEDISPLPRQDQKFKQTNDYMLDNYDVAQTSFATSDPEHLKQLSKSVPLFLQKESDGGESDSESSSRSGVPQWNNRQFTNLSYYSGSTSVSGSVASVYNSDYSSVDVQGSIQFSLNYVHKLREFHIFVVQCQNLAAVDKKRNRSDPYVKSYLIPDSANLGKRKTAVKKKTLNPTYNEILRYRVRMEYLMSQVLNLSAWHNDTFGRNSFLGEIELDLSLWDFNDTEMKLLPLKPRNLCSQTTNSLQPSDLRGQMRLAIRFLPQISHSKNIPGSGEVHIWVKDCKNLPLIRSPTIDPYVKCSVLPDTSKKSRQKTRVLKRTANPIFNHTMVYDGFKAEDLKEACVELTVWDRDRLANHSLGGLRLGMGTGRSYGVLVDWMDSTAEEVTLWRRMMESPNEWVDGLLPLRMVTAAKNTWK</sequence>
<keyword evidence="2" id="KW-1003">Cell membrane</keyword>
<accession>A0AAN9DDP9</accession>
<feature type="domain" description="C2" evidence="9">
    <location>
        <begin position="1430"/>
        <end position="1552"/>
    </location>
</feature>
<dbReference type="FunFam" id="2.60.40.150:FF:000040">
    <property type="entry name" value="synaptotagmin-like protein 2 isoform X2"/>
    <property type="match status" value="1"/>
</dbReference>
<dbReference type="PANTHER" id="PTHR45716">
    <property type="entry name" value="BITESIZE, ISOFORM I"/>
    <property type="match status" value="1"/>
</dbReference>
<feature type="compositionally biased region" description="Polar residues" evidence="8">
    <location>
        <begin position="605"/>
        <end position="617"/>
    </location>
</feature>
<keyword evidence="12" id="KW-1185">Reference proteome</keyword>
<dbReference type="SMART" id="SM00239">
    <property type="entry name" value="C2"/>
    <property type="match status" value="2"/>
</dbReference>
<evidence type="ECO:0000256" key="8">
    <source>
        <dbReference type="SAM" id="MobiDB-lite"/>
    </source>
</evidence>
<dbReference type="GO" id="GO:0005886">
    <property type="term" value="C:plasma membrane"/>
    <property type="evidence" value="ECO:0007669"/>
    <property type="project" value="UniProtKB-SubCell"/>
</dbReference>
<reference evidence="11 12" key="1">
    <citation type="submission" date="2024-02" db="EMBL/GenBank/DDBJ databases">
        <title>Chromosome-level genome assembly of the Eurasian Minnow (Phoxinus phoxinus).</title>
        <authorList>
            <person name="Oriowo T.O."/>
            <person name="Martin S."/>
            <person name="Stange M."/>
            <person name="Chrysostomakis Y."/>
            <person name="Brown T."/>
            <person name="Winkler S."/>
            <person name="Kukowka S."/>
            <person name="Myers E.W."/>
            <person name="Bohne A."/>
        </authorList>
    </citation>
    <scope>NUCLEOTIDE SEQUENCE [LARGE SCALE GENOMIC DNA]</scope>
    <source>
        <strain evidence="11">ZFMK-TIS-60720</strain>
        <tissue evidence="11">Whole Organism</tissue>
    </source>
</reference>
<dbReference type="InterPro" id="IPR041282">
    <property type="entry name" value="FYVE_2"/>
</dbReference>
<dbReference type="GO" id="GO:0070382">
    <property type="term" value="C:exocytic vesicle"/>
    <property type="evidence" value="ECO:0007669"/>
    <property type="project" value="TreeGrafter"/>
</dbReference>
<feature type="compositionally biased region" description="Low complexity" evidence="8">
    <location>
        <begin position="227"/>
        <end position="250"/>
    </location>
</feature>
<feature type="region of interest" description="Disordered" evidence="8">
    <location>
        <begin position="94"/>
        <end position="360"/>
    </location>
</feature>
<dbReference type="GO" id="GO:0006886">
    <property type="term" value="P:intracellular protein transport"/>
    <property type="evidence" value="ECO:0007669"/>
    <property type="project" value="InterPro"/>
</dbReference>
<proteinExistence type="predicted"/>
<keyword evidence="4" id="KW-0677">Repeat</keyword>
<evidence type="ECO:0000256" key="1">
    <source>
        <dbReference type="ARBA" id="ARBA00004236"/>
    </source>
</evidence>
<evidence type="ECO:0000256" key="2">
    <source>
        <dbReference type="ARBA" id="ARBA00022475"/>
    </source>
</evidence>
<dbReference type="PROSITE" id="PS50004">
    <property type="entry name" value="C2"/>
    <property type="match status" value="2"/>
</dbReference>
<feature type="compositionally biased region" description="Polar residues" evidence="8">
    <location>
        <begin position="1008"/>
        <end position="1019"/>
    </location>
</feature>
<feature type="region of interest" description="Disordered" evidence="8">
    <location>
        <begin position="986"/>
        <end position="1120"/>
    </location>
</feature>
<dbReference type="EMBL" id="JAYKXH010000004">
    <property type="protein sequence ID" value="KAK7171685.1"/>
    <property type="molecule type" value="Genomic_DNA"/>
</dbReference>
<dbReference type="GO" id="GO:0031267">
    <property type="term" value="F:small GTPase binding"/>
    <property type="evidence" value="ECO:0007669"/>
    <property type="project" value="InterPro"/>
</dbReference>
<dbReference type="InterPro" id="IPR000008">
    <property type="entry name" value="C2_dom"/>
</dbReference>
<feature type="compositionally biased region" description="Polar residues" evidence="8">
    <location>
        <begin position="1073"/>
        <end position="1088"/>
    </location>
</feature>
<dbReference type="Pfam" id="PF00168">
    <property type="entry name" value="C2"/>
    <property type="match status" value="2"/>
</dbReference>
<dbReference type="PROSITE" id="PS50916">
    <property type="entry name" value="RABBD"/>
    <property type="match status" value="1"/>
</dbReference>
<protein>
    <recommendedName>
        <fullName evidence="6">Synaptotagmin-like protein 2</fullName>
    </recommendedName>
</protein>
<feature type="region of interest" description="Disordered" evidence="8">
    <location>
        <begin position="1376"/>
        <end position="1396"/>
    </location>
</feature>
<feature type="compositionally biased region" description="Basic and acidic residues" evidence="8">
    <location>
        <begin position="177"/>
        <end position="202"/>
    </location>
</feature>
<dbReference type="InterPro" id="IPR035892">
    <property type="entry name" value="C2_domain_sf"/>
</dbReference>
<dbReference type="Pfam" id="PF02318">
    <property type="entry name" value="FYVE_2"/>
    <property type="match status" value="1"/>
</dbReference>
<dbReference type="Proteomes" id="UP001364617">
    <property type="component" value="Unassembled WGS sequence"/>
</dbReference>
<evidence type="ECO:0000256" key="7">
    <source>
        <dbReference type="SAM" id="Coils"/>
    </source>
</evidence>
<evidence type="ECO:0000259" key="9">
    <source>
        <dbReference type="PROSITE" id="PS50004"/>
    </source>
</evidence>
<feature type="domain" description="C2" evidence="9">
    <location>
        <begin position="1572"/>
        <end position="1701"/>
    </location>
</feature>
<dbReference type="PANTHER" id="PTHR45716:SF5">
    <property type="entry name" value="SYNAPTOTAGMIN-LIKE PROTEIN 2"/>
    <property type="match status" value="1"/>
</dbReference>
<evidence type="ECO:0000256" key="5">
    <source>
        <dbReference type="ARBA" id="ARBA00023136"/>
    </source>
</evidence>
<evidence type="ECO:0000256" key="3">
    <source>
        <dbReference type="ARBA" id="ARBA00022483"/>
    </source>
</evidence>
<dbReference type="SUPFAM" id="SSF49562">
    <property type="entry name" value="C2 domain (Calcium/lipid-binding domain, CaLB)"/>
    <property type="match status" value="2"/>
</dbReference>